<name>A0A9P7E622_9AGAM</name>
<dbReference type="Proteomes" id="UP000807769">
    <property type="component" value="Unassembled WGS sequence"/>
</dbReference>
<dbReference type="GeneID" id="64625371"/>
<accession>A0A9P7E622</accession>
<sequence>MEHTIQLFTNGHMILSDIDTAGNGQGNKTPLDINPSTGKESSMPLAFSDTNWGVHTQAYTVSINCLPHSVIL</sequence>
<comment type="caution">
    <text evidence="1">The sequence shown here is derived from an EMBL/GenBank/DDBJ whole genome shotgun (WGS) entry which is preliminary data.</text>
</comment>
<evidence type="ECO:0000313" key="2">
    <source>
        <dbReference type="Proteomes" id="UP000807769"/>
    </source>
</evidence>
<dbReference type="RefSeq" id="XP_041190217.1">
    <property type="nucleotide sequence ID" value="XM_041331354.1"/>
</dbReference>
<organism evidence="1 2">
    <name type="scientific">Suillus subaureus</name>
    <dbReference type="NCBI Taxonomy" id="48587"/>
    <lineage>
        <taxon>Eukaryota</taxon>
        <taxon>Fungi</taxon>
        <taxon>Dikarya</taxon>
        <taxon>Basidiomycota</taxon>
        <taxon>Agaricomycotina</taxon>
        <taxon>Agaricomycetes</taxon>
        <taxon>Agaricomycetidae</taxon>
        <taxon>Boletales</taxon>
        <taxon>Suillineae</taxon>
        <taxon>Suillaceae</taxon>
        <taxon>Suillus</taxon>
    </lineage>
</organism>
<gene>
    <name evidence="1" type="ORF">BJ212DRAFT_1277310</name>
</gene>
<dbReference type="AlphaFoldDB" id="A0A9P7E622"/>
<evidence type="ECO:0000313" key="1">
    <source>
        <dbReference type="EMBL" id="KAG1811796.1"/>
    </source>
</evidence>
<dbReference type="EMBL" id="JABBWG010000028">
    <property type="protein sequence ID" value="KAG1811796.1"/>
    <property type="molecule type" value="Genomic_DNA"/>
</dbReference>
<proteinExistence type="predicted"/>
<protein>
    <submittedName>
        <fullName evidence="1">Uncharacterized protein</fullName>
    </submittedName>
</protein>
<dbReference type="OrthoDB" id="2647536at2759"/>
<keyword evidence="2" id="KW-1185">Reference proteome</keyword>
<reference evidence="1" key="1">
    <citation type="journal article" date="2020" name="New Phytol.">
        <title>Comparative genomics reveals dynamic genome evolution in host specialist ectomycorrhizal fungi.</title>
        <authorList>
            <person name="Lofgren L.A."/>
            <person name="Nguyen N.H."/>
            <person name="Vilgalys R."/>
            <person name="Ruytinx J."/>
            <person name="Liao H.L."/>
            <person name="Branco S."/>
            <person name="Kuo A."/>
            <person name="LaButti K."/>
            <person name="Lipzen A."/>
            <person name="Andreopoulos W."/>
            <person name="Pangilinan J."/>
            <person name="Riley R."/>
            <person name="Hundley H."/>
            <person name="Na H."/>
            <person name="Barry K."/>
            <person name="Grigoriev I.V."/>
            <person name="Stajich J.E."/>
            <person name="Kennedy P.G."/>
        </authorList>
    </citation>
    <scope>NUCLEOTIDE SEQUENCE</scope>
    <source>
        <strain evidence="1">MN1</strain>
    </source>
</reference>